<accession>G3MB00</accession>
<dbReference type="GeneID" id="18563830"/>
<sequence>MSKDIINLGLSNFTGSLYAIKRDGKYFLILGNYLDDKEREISEEFYLSIVNEFVKK</sequence>
<dbReference type="RefSeq" id="YP_009015912.1">
    <property type="nucleotide sequence ID" value="NC_023719.1"/>
</dbReference>
<proteinExistence type="predicted"/>
<protein>
    <submittedName>
        <fullName evidence="1">Gp620</fullName>
    </submittedName>
</protein>
<organism evidence="1 2">
    <name type="scientific">Bacillus phage G</name>
    <dbReference type="NCBI Taxonomy" id="2884420"/>
    <lineage>
        <taxon>Viruses</taxon>
        <taxon>Duplodnaviria</taxon>
        <taxon>Heunggongvirae</taxon>
        <taxon>Uroviricota</taxon>
        <taxon>Caudoviricetes</taxon>
        <taxon>Donellivirus</taxon>
        <taxon>Donellivirus gee</taxon>
    </lineage>
</organism>
<reference evidence="1 2" key="1">
    <citation type="submission" date="2011-09" db="EMBL/GenBank/DDBJ databases">
        <authorList>
            <person name="Pope W.H."/>
            <person name="Pedulla M.L."/>
            <person name="Ford M.E."/>
            <person name="Peebles C.L."/>
            <person name="Hatfull G.H."/>
            <person name="Hendrix R.W."/>
        </authorList>
    </citation>
    <scope>NUCLEOTIDE SEQUENCE [LARGE SCALE GENOMIC DNA]</scope>
    <source>
        <strain evidence="1">G</strain>
    </source>
</reference>
<gene>
    <name evidence="1" type="primary">620</name>
    <name evidence="1" type="ORF">G_620</name>
</gene>
<dbReference type="KEGG" id="vg:18563830"/>
<keyword evidence="2" id="KW-1185">Reference proteome</keyword>
<evidence type="ECO:0000313" key="2">
    <source>
        <dbReference type="Proteomes" id="UP000009273"/>
    </source>
</evidence>
<name>G3MB00_9CAUD</name>
<dbReference type="Proteomes" id="UP000009273">
    <property type="component" value="Segment"/>
</dbReference>
<evidence type="ECO:0000313" key="1">
    <source>
        <dbReference type="EMBL" id="AEO93865.1"/>
    </source>
</evidence>
<dbReference type="EMBL" id="JN638751">
    <property type="protein sequence ID" value="AEO93865.1"/>
    <property type="molecule type" value="Genomic_DNA"/>
</dbReference>